<keyword evidence="3" id="KW-0808">Transferase</keyword>
<dbReference type="Pfam" id="PF13639">
    <property type="entry name" value="zf-RING_2"/>
    <property type="match status" value="1"/>
</dbReference>
<evidence type="ECO:0000256" key="4">
    <source>
        <dbReference type="ARBA" id="ARBA00022692"/>
    </source>
</evidence>
<proteinExistence type="predicted"/>
<feature type="transmembrane region" description="Helical" evidence="11">
    <location>
        <begin position="248"/>
        <end position="273"/>
    </location>
</feature>
<accession>W0TYT8</accession>
<dbReference type="HOGENOM" id="CLU_683550_0_0_1"/>
<dbReference type="InterPro" id="IPR057992">
    <property type="entry name" value="TPR_SYVN1_N"/>
</dbReference>
<evidence type="ECO:0000256" key="6">
    <source>
        <dbReference type="ARBA" id="ARBA00022771"/>
    </source>
</evidence>
<dbReference type="PROSITE" id="PS50089">
    <property type="entry name" value="ZF_RING_2"/>
    <property type="match status" value="1"/>
</dbReference>
<evidence type="ECO:0000313" key="14">
    <source>
        <dbReference type="Proteomes" id="UP000000599"/>
    </source>
</evidence>
<dbReference type="GO" id="GO:0061630">
    <property type="term" value="F:ubiquitin protein ligase activity"/>
    <property type="evidence" value="ECO:0007669"/>
    <property type="project" value="TreeGrafter"/>
</dbReference>
<keyword evidence="5" id="KW-0479">Metal-binding</keyword>
<dbReference type="GO" id="GO:0043161">
    <property type="term" value="P:proteasome-mediated ubiquitin-dependent protein catabolic process"/>
    <property type="evidence" value="ECO:0007669"/>
    <property type="project" value="TreeGrafter"/>
</dbReference>
<dbReference type="InterPro" id="IPR013083">
    <property type="entry name" value="Znf_RING/FYVE/PHD"/>
</dbReference>
<dbReference type="AlphaFoldDB" id="W0TYT8"/>
<feature type="domain" description="RING-type" evidence="12">
    <location>
        <begin position="382"/>
        <end position="426"/>
    </location>
</feature>
<dbReference type="GO" id="GO:0012505">
    <property type="term" value="C:endomembrane system"/>
    <property type="evidence" value="ECO:0007669"/>
    <property type="project" value="TreeGrafter"/>
</dbReference>
<evidence type="ECO:0000256" key="7">
    <source>
        <dbReference type="ARBA" id="ARBA00022833"/>
    </source>
</evidence>
<evidence type="ECO:0000256" key="1">
    <source>
        <dbReference type="ARBA" id="ARBA00004127"/>
    </source>
</evidence>
<comment type="pathway">
    <text evidence="2">Protein modification; protein ubiquitination.</text>
</comment>
<feature type="transmembrane region" description="Helical" evidence="11">
    <location>
        <begin position="312"/>
        <end position="333"/>
    </location>
</feature>
<dbReference type="VEuPathDB" id="FungiDB:DEHA2F21362g"/>
<organism evidence="13 14">
    <name type="scientific">Debaryomyces hansenii (strain ATCC 36239 / CBS 767 / BCRC 21394 / JCM 1990 / NBRC 0083 / IGC 2968)</name>
    <name type="common">Yeast</name>
    <name type="synonym">Torulaspora hansenii</name>
    <dbReference type="NCBI Taxonomy" id="284592"/>
    <lineage>
        <taxon>Eukaryota</taxon>
        <taxon>Fungi</taxon>
        <taxon>Dikarya</taxon>
        <taxon>Ascomycota</taxon>
        <taxon>Saccharomycotina</taxon>
        <taxon>Pichiomycetes</taxon>
        <taxon>Debaryomycetaceae</taxon>
        <taxon>Debaryomyces</taxon>
    </lineage>
</organism>
<dbReference type="EMBL" id="CR382138">
    <property type="protein sequence ID" value="CAG89670.4"/>
    <property type="molecule type" value="Genomic_DNA"/>
</dbReference>
<dbReference type="PANTHER" id="PTHR22763">
    <property type="entry name" value="RING ZINC FINGER PROTEIN"/>
    <property type="match status" value="1"/>
</dbReference>
<comment type="subcellular location">
    <subcellularLocation>
        <location evidence="1">Endomembrane system</location>
        <topology evidence="1">Multi-pass membrane protein</topology>
    </subcellularLocation>
</comment>
<evidence type="ECO:0000256" key="11">
    <source>
        <dbReference type="SAM" id="Phobius"/>
    </source>
</evidence>
<evidence type="ECO:0000256" key="2">
    <source>
        <dbReference type="ARBA" id="ARBA00004906"/>
    </source>
</evidence>
<dbReference type="Gene3D" id="3.30.40.10">
    <property type="entry name" value="Zinc/RING finger domain, C3HC4 (zinc finger)"/>
    <property type="match status" value="1"/>
</dbReference>
<evidence type="ECO:0000256" key="9">
    <source>
        <dbReference type="ARBA" id="ARBA00023136"/>
    </source>
</evidence>
<feature type="transmembrane region" description="Helical" evidence="11">
    <location>
        <begin position="96"/>
        <end position="119"/>
    </location>
</feature>
<keyword evidence="7" id="KW-0862">Zinc</keyword>
<keyword evidence="6 10" id="KW-0863">Zinc-finger</keyword>
<dbReference type="STRING" id="284592.W0TYT8"/>
<dbReference type="SMART" id="SM00184">
    <property type="entry name" value="RING"/>
    <property type="match status" value="1"/>
</dbReference>
<gene>
    <name evidence="13" type="ordered locus">DEHA2F21362g</name>
</gene>
<evidence type="ECO:0000256" key="10">
    <source>
        <dbReference type="PROSITE-ProRule" id="PRU00175"/>
    </source>
</evidence>
<evidence type="ECO:0000256" key="8">
    <source>
        <dbReference type="ARBA" id="ARBA00022989"/>
    </source>
</evidence>
<evidence type="ECO:0000256" key="3">
    <source>
        <dbReference type="ARBA" id="ARBA00022679"/>
    </source>
</evidence>
<dbReference type="RefSeq" id="XP_002770869.1">
    <property type="nucleotide sequence ID" value="XM_002770823.1"/>
</dbReference>
<feature type="transmembrane region" description="Helical" evidence="11">
    <location>
        <begin position="169"/>
        <end position="187"/>
    </location>
</feature>
<feature type="transmembrane region" description="Helical" evidence="11">
    <location>
        <begin position="131"/>
        <end position="149"/>
    </location>
</feature>
<reference evidence="13 14" key="1">
    <citation type="journal article" date="2004" name="Nature">
        <title>Genome evolution in yeasts.</title>
        <authorList>
            <consortium name="Genolevures"/>
            <person name="Dujon B."/>
            <person name="Sherman D."/>
            <person name="Fischer G."/>
            <person name="Durrens P."/>
            <person name="Casaregola S."/>
            <person name="Lafontaine I."/>
            <person name="de Montigny J."/>
            <person name="Marck C."/>
            <person name="Neuveglise C."/>
            <person name="Talla E."/>
            <person name="Goffard N."/>
            <person name="Frangeul L."/>
            <person name="Aigle M."/>
            <person name="Anthouard V."/>
            <person name="Babour A."/>
            <person name="Barbe V."/>
            <person name="Barnay S."/>
            <person name="Blanchin S."/>
            <person name="Beckerich J.M."/>
            <person name="Beyne E."/>
            <person name="Bleykasten C."/>
            <person name="Boisrame A."/>
            <person name="Boyer J."/>
            <person name="Cattolico L."/>
            <person name="Confanioleri F."/>
            <person name="de Daruvar A."/>
            <person name="Despons L."/>
            <person name="Fabre E."/>
            <person name="Fairhead C."/>
            <person name="Ferry-Dumazet H."/>
            <person name="Groppi A."/>
            <person name="Hantraye F."/>
            <person name="Hennequin C."/>
            <person name="Jauniaux N."/>
            <person name="Joyet P."/>
            <person name="Kachouri R."/>
            <person name="Kerrest A."/>
            <person name="Koszul R."/>
            <person name="Lemaire M."/>
            <person name="Lesur I."/>
            <person name="Ma L."/>
            <person name="Muller H."/>
            <person name="Nicaud J.M."/>
            <person name="Nikolski M."/>
            <person name="Oztas S."/>
            <person name="Ozier-Kalogeropoulos O."/>
            <person name="Pellenz S."/>
            <person name="Potier S."/>
            <person name="Richard G.F."/>
            <person name="Straub M.L."/>
            <person name="Suleau A."/>
            <person name="Swennene D."/>
            <person name="Tekaia F."/>
            <person name="Wesolowski-Louvel M."/>
            <person name="Westhof E."/>
            <person name="Wirth B."/>
            <person name="Zeniou-Meyer M."/>
            <person name="Zivanovic I."/>
            <person name="Bolotin-Fukuhara M."/>
            <person name="Thierry A."/>
            <person name="Bouchier C."/>
            <person name="Caudron B."/>
            <person name="Scarpelli C."/>
            <person name="Gaillardin C."/>
            <person name="Weissenbach J."/>
            <person name="Wincker P."/>
            <person name="Souciet J.L."/>
        </authorList>
    </citation>
    <scope>NUCLEOTIDE SEQUENCE [LARGE SCALE GENOMIC DNA]</scope>
    <source>
        <strain evidence="14">ATCC 36239 / CBS 767 / BCRC 21394 / JCM 1990 / NBRC 0083 / IGC 2968</strain>
    </source>
</reference>
<feature type="transmembrane region" description="Helical" evidence="11">
    <location>
        <begin position="12"/>
        <end position="32"/>
    </location>
</feature>
<keyword evidence="14" id="KW-1185">Reference proteome</keyword>
<dbReference type="InterPro" id="IPR050731">
    <property type="entry name" value="HRD1_E3_ubiq-ligases"/>
</dbReference>
<evidence type="ECO:0000313" key="13">
    <source>
        <dbReference type="EMBL" id="CAG89670.4"/>
    </source>
</evidence>
<keyword evidence="8 11" id="KW-1133">Transmembrane helix</keyword>
<dbReference type="Proteomes" id="UP000000599">
    <property type="component" value="Chromosome F"/>
</dbReference>
<sequence>MTIPSNKRLGYSAVSNLFESVFFAFIAIYFGAGRILTNVKVGACLGVSIYKKFDFRTSNGYIKPIGIDLNPYYVVNGYYNTLASSITSISSFNFKLVNLCLIGIFLLTNFVIWVVFGRLTSNEIRNLKDKISYTAWEFCLGFLIFYYSTIRNDEIATNDLSVRHELLKYGGLFLCVFLLKCFHYLSVGRVYTTASNVHDATTLKFQYLRFSIGLAVLNLVDVMLINKYFQEVVSSYSGNSKVSFKDNILITIFGFEILHIFPLIILTTVKYALNCFELFKFGTLDNLEFDSSNAESVKWDDTKLKIIYTCEFLVNLIRFGIGCIFSILFMYFYTFPFHILPSSYLSLRLLVLKARCLLDFRMKNFQMQKLITPRKVGSFEKCIICFDDLSHGLLDDVRVLKNCSHQFHYNCLKNWVNYSSTCPICRKKL</sequence>
<dbReference type="InterPro" id="IPR001841">
    <property type="entry name" value="Znf_RING"/>
</dbReference>
<evidence type="ECO:0000259" key="12">
    <source>
        <dbReference type="PROSITE" id="PS50089"/>
    </source>
</evidence>
<keyword evidence="9 11" id="KW-0472">Membrane</keyword>
<dbReference type="Pfam" id="PF25563">
    <property type="entry name" value="TPR_SYVN1_N"/>
    <property type="match status" value="1"/>
</dbReference>
<dbReference type="SUPFAM" id="SSF57850">
    <property type="entry name" value="RING/U-box"/>
    <property type="match status" value="1"/>
</dbReference>
<dbReference type="eggNOG" id="KOG0802">
    <property type="taxonomic scope" value="Eukaryota"/>
</dbReference>
<dbReference type="InParanoid" id="W0TYT8"/>
<dbReference type="OrthoDB" id="8062037at2759"/>
<dbReference type="OMA" id="LYFYTFP"/>
<protein>
    <submittedName>
        <fullName evidence="13">DEHA2F21362p</fullName>
    </submittedName>
</protein>
<evidence type="ECO:0000256" key="5">
    <source>
        <dbReference type="ARBA" id="ARBA00022723"/>
    </source>
</evidence>
<dbReference type="GeneID" id="8999031"/>
<name>W0TYT8_DEBHA</name>
<feature type="transmembrane region" description="Helical" evidence="11">
    <location>
        <begin position="207"/>
        <end position="228"/>
    </location>
</feature>
<dbReference type="KEGG" id="dha:DEHA2F21362g"/>
<keyword evidence="4 11" id="KW-0812">Transmembrane</keyword>
<dbReference type="GO" id="GO:0008270">
    <property type="term" value="F:zinc ion binding"/>
    <property type="evidence" value="ECO:0007669"/>
    <property type="project" value="UniProtKB-KW"/>
</dbReference>